<comment type="caution">
    <text evidence="1">The sequence shown here is derived from an EMBL/GenBank/DDBJ whole genome shotgun (WGS) entry which is preliminary data.</text>
</comment>
<keyword evidence="2" id="KW-1185">Reference proteome</keyword>
<protein>
    <submittedName>
        <fullName evidence="1">Uncharacterized protein</fullName>
    </submittedName>
</protein>
<dbReference type="OrthoDB" id="27237at2759"/>
<name>A0A0K9PW59_ZOSMR</name>
<dbReference type="PANTHER" id="PTHR13060:SF0">
    <property type="entry name" value="PROTEIN ECDYSONELESS HOMOLOG"/>
    <property type="match status" value="1"/>
</dbReference>
<dbReference type="EMBL" id="LFYR01000599">
    <property type="protein sequence ID" value="KMZ73159.1"/>
    <property type="molecule type" value="Genomic_DNA"/>
</dbReference>
<accession>A0A0K9PW59</accession>
<dbReference type="PANTHER" id="PTHR13060">
    <property type="entry name" value="SGT1 PROTEIN HSGT1 SUPPRESSOR OF GCR2"/>
    <property type="match status" value="1"/>
</dbReference>
<dbReference type="AlphaFoldDB" id="A0A0K9PW59"/>
<proteinExistence type="predicted"/>
<dbReference type="STRING" id="29655.A0A0K9PW59"/>
<reference evidence="2" key="1">
    <citation type="journal article" date="2016" name="Nature">
        <title>The genome of the seagrass Zostera marina reveals angiosperm adaptation to the sea.</title>
        <authorList>
            <person name="Olsen J.L."/>
            <person name="Rouze P."/>
            <person name="Verhelst B."/>
            <person name="Lin Y.-C."/>
            <person name="Bayer T."/>
            <person name="Collen J."/>
            <person name="Dattolo E."/>
            <person name="De Paoli E."/>
            <person name="Dittami S."/>
            <person name="Maumus F."/>
            <person name="Michel G."/>
            <person name="Kersting A."/>
            <person name="Lauritano C."/>
            <person name="Lohaus R."/>
            <person name="Toepel M."/>
            <person name="Tonon T."/>
            <person name="Vanneste K."/>
            <person name="Amirebrahimi M."/>
            <person name="Brakel J."/>
            <person name="Bostroem C."/>
            <person name="Chovatia M."/>
            <person name="Grimwood J."/>
            <person name="Jenkins J.W."/>
            <person name="Jueterbock A."/>
            <person name="Mraz A."/>
            <person name="Stam W.T."/>
            <person name="Tice H."/>
            <person name="Bornberg-Bauer E."/>
            <person name="Green P.J."/>
            <person name="Pearson G.A."/>
            <person name="Procaccini G."/>
            <person name="Duarte C.M."/>
            <person name="Schmutz J."/>
            <person name="Reusch T.B.H."/>
            <person name="Van de Peer Y."/>
        </authorList>
    </citation>
    <scope>NUCLEOTIDE SEQUENCE [LARGE SCALE GENOMIC DNA]</scope>
    <source>
        <strain evidence="2">cv. Finnish</strain>
    </source>
</reference>
<sequence length="79" mass="8667">MYNKIRLRLERCMAVRQLLEDDTSQDLSAIDVDLNLVKSLFDSYSSQEGLPGPASNLLGSLGLKLPDGKGKAIAENMNK</sequence>
<evidence type="ECO:0000313" key="2">
    <source>
        <dbReference type="Proteomes" id="UP000036987"/>
    </source>
</evidence>
<evidence type="ECO:0000313" key="1">
    <source>
        <dbReference type="EMBL" id="KMZ73159.1"/>
    </source>
</evidence>
<dbReference type="Proteomes" id="UP000036987">
    <property type="component" value="Unassembled WGS sequence"/>
</dbReference>
<gene>
    <name evidence="1" type="ORF">ZOSMA_152G00130</name>
</gene>
<dbReference type="InterPro" id="IPR010770">
    <property type="entry name" value="Ecd"/>
</dbReference>
<organism evidence="1 2">
    <name type="scientific">Zostera marina</name>
    <name type="common">Eelgrass</name>
    <dbReference type="NCBI Taxonomy" id="29655"/>
    <lineage>
        <taxon>Eukaryota</taxon>
        <taxon>Viridiplantae</taxon>
        <taxon>Streptophyta</taxon>
        <taxon>Embryophyta</taxon>
        <taxon>Tracheophyta</taxon>
        <taxon>Spermatophyta</taxon>
        <taxon>Magnoliopsida</taxon>
        <taxon>Liliopsida</taxon>
        <taxon>Zosteraceae</taxon>
        <taxon>Zostera</taxon>
    </lineage>
</organism>